<evidence type="ECO:0000313" key="5">
    <source>
        <dbReference type="Proteomes" id="UP000244336"/>
    </source>
</evidence>
<evidence type="ECO:0000313" key="4">
    <source>
        <dbReference type="EMBL" id="PUZ45552.1"/>
    </source>
</evidence>
<name>A0A2T7CQE8_9POAL</name>
<protein>
    <recommendedName>
        <fullName evidence="3">DC1 domain-containing protein</fullName>
    </recommendedName>
</protein>
<feature type="compositionally biased region" description="Pro residues" evidence="2">
    <location>
        <begin position="88"/>
        <end position="104"/>
    </location>
</feature>
<dbReference type="InterPro" id="IPR046349">
    <property type="entry name" value="C1-like_sf"/>
</dbReference>
<evidence type="ECO:0000259" key="3">
    <source>
        <dbReference type="Pfam" id="PF03107"/>
    </source>
</evidence>
<accession>A0A2T7CQE8</accession>
<dbReference type="Gramene" id="PUZ45552">
    <property type="protein sequence ID" value="PUZ45552"/>
    <property type="gene ID" value="GQ55_8G233500"/>
</dbReference>
<dbReference type="InterPro" id="IPR004146">
    <property type="entry name" value="DC1"/>
</dbReference>
<proteinExistence type="predicted"/>
<keyword evidence="5" id="KW-1185">Reference proteome</keyword>
<keyword evidence="1" id="KW-0677">Repeat</keyword>
<reference evidence="4 5" key="1">
    <citation type="submission" date="2018-04" db="EMBL/GenBank/DDBJ databases">
        <title>WGS assembly of Panicum hallii var. hallii HAL2.</title>
        <authorList>
            <person name="Lovell J."/>
            <person name="Jenkins J."/>
            <person name="Lowry D."/>
            <person name="Mamidi S."/>
            <person name="Sreedasyam A."/>
            <person name="Weng X."/>
            <person name="Barry K."/>
            <person name="Bonette J."/>
            <person name="Campitelli B."/>
            <person name="Daum C."/>
            <person name="Gordon S."/>
            <person name="Gould B."/>
            <person name="Lipzen A."/>
            <person name="MacQueen A."/>
            <person name="Palacio-Mejia J."/>
            <person name="Plott C."/>
            <person name="Shakirov E."/>
            <person name="Shu S."/>
            <person name="Yoshinaga Y."/>
            <person name="Zane M."/>
            <person name="Rokhsar D."/>
            <person name="Grimwood J."/>
            <person name="Schmutz J."/>
            <person name="Juenger T."/>
        </authorList>
    </citation>
    <scope>NUCLEOTIDE SEQUENCE [LARGE SCALE GENOMIC DNA]</scope>
    <source>
        <strain evidence="5">cv. HAL2</strain>
    </source>
</reference>
<feature type="region of interest" description="Disordered" evidence="2">
    <location>
        <begin position="81"/>
        <end position="104"/>
    </location>
</feature>
<evidence type="ECO:0000256" key="1">
    <source>
        <dbReference type="ARBA" id="ARBA00022737"/>
    </source>
</evidence>
<organism evidence="4 5">
    <name type="scientific">Panicum hallii var. hallii</name>
    <dbReference type="NCBI Taxonomy" id="1504633"/>
    <lineage>
        <taxon>Eukaryota</taxon>
        <taxon>Viridiplantae</taxon>
        <taxon>Streptophyta</taxon>
        <taxon>Embryophyta</taxon>
        <taxon>Tracheophyta</taxon>
        <taxon>Spermatophyta</taxon>
        <taxon>Magnoliopsida</taxon>
        <taxon>Liliopsida</taxon>
        <taxon>Poales</taxon>
        <taxon>Poaceae</taxon>
        <taxon>PACMAD clade</taxon>
        <taxon>Panicoideae</taxon>
        <taxon>Panicodae</taxon>
        <taxon>Paniceae</taxon>
        <taxon>Panicinae</taxon>
        <taxon>Panicum</taxon>
        <taxon>Panicum sect. Panicum</taxon>
    </lineage>
</organism>
<dbReference type="Proteomes" id="UP000244336">
    <property type="component" value="Chromosome 8"/>
</dbReference>
<sequence>MSSLPRSISGSGVHPQHDLLLVYHYNAVSCSLCSKPLAGLHAYNCATCMFNVDCECIFGSVQPPQPPHVVVAAASVQKPQPPRVVHVQPPPAPNYPPPAPNNVQPPAPRRGLGSIIAGSAIAALVSEIVKDFMRGDDY</sequence>
<gene>
    <name evidence="4" type="ORF">GQ55_8G233500</name>
</gene>
<dbReference type="SUPFAM" id="SSF57889">
    <property type="entry name" value="Cysteine-rich domain"/>
    <property type="match status" value="1"/>
</dbReference>
<feature type="domain" description="DC1" evidence="3">
    <location>
        <begin position="14"/>
        <end position="57"/>
    </location>
</feature>
<evidence type="ECO:0000256" key="2">
    <source>
        <dbReference type="SAM" id="MobiDB-lite"/>
    </source>
</evidence>
<dbReference type="Pfam" id="PF03107">
    <property type="entry name" value="C1_2"/>
    <property type="match status" value="1"/>
</dbReference>
<dbReference type="AlphaFoldDB" id="A0A2T7CQE8"/>
<dbReference type="EMBL" id="CM009756">
    <property type="protein sequence ID" value="PUZ45552.1"/>
    <property type="molecule type" value="Genomic_DNA"/>
</dbReference>